<dbReference type="PROSITE" id="PS50103">
    <property type="entry name" value="ZF_C3H1"/>
    <property type="match status" value="2"/>
</dbReference>
<feature type="region of interest" description="Disordered" evidence="2">
    <location>
        <begin position="43"/>
        <end position="112"/>
    </location>
</feature>
<feature type="compositionally biased region" description="Polar residues" evidence="2">
    <location>
        <begin position="60"/>
        <end position="73"/>
    </location>
</feature>
<feature type="compositionally biased region" description="Polar residues" evidence="2">
    <location>
        <begin position="1"/>
        <end position="10"/>
    </location>
</feature>
<organism evidence="4 5">
    <name type="scientific">Gymnopilus junonius</name>
    <name type="common">Spectacular rustgill mushroom</name>
    <name type="synonym">Gymnopilus spectabilis subsp. junonius</name>
    <dbReference type="NCBI Taxonomy" id="109634"/>
    <lineage>
        <taxon>Eukaryota</taxon>
        <taxon>Fungi</taxon>
        <taxon>Dikarya</taxon>
        <taxon>Basidiomycota</taxon>
        <taxon>Agaricomycotina</taxon>
        <taxon>Agaricomycetes</taxon>
        <taxon>Agaricomycetidae</taxon>
        <taxon>Agaricales</taxon>
        <taxon>Agaricineae</taxon>
        <taxon>Hymenogastraceae</taxon>
        <taxon>Gymnopilus</taxon>
    </lineage>
</organism>
<evidence type="ECO:0000313" key="5">
    <source>
        <dbReference type="Proteomes" id="UP000724874"/>
    </source>
</evidence>
<feature type="domain" description="C3H1-type" evidence="3">
    <location>
        <begin position="105"/>
        <end position="131"/>
    </location>
</feature>
<comment type="caution">
    <text evidence="4">The sequence shown here is derived from an EMBL/GenBank/DDBJ whole genome shotgun (WGS) entry which is preliminary data.</text>
</comment>
<evidence type="ECO:0000256" key="1">
    <source>
        <dbReference type="PROSITE-ProRule" id="PRU00723"/>
    </source>
</evidence>
<gene>
    <name evidence="4" type="ORF">CPB84DRAFT_1851897</name>
</gene>
<name>A0A9P5NDP6_GYMJU</name>
<sequence>MSTSAQAGGNSRSTQRRSQSQKDCFNWKQGNCRFGAKCKFRHDPAVKRTSPVAQKKEATTHSGSKPSGSTVGSNPAAEGATAAGATPSKAGRDVKDNINSQPPCKPPAMCRDWKAGKCTRGAKCRYRHSDQESISTSSVNNEREAQAREQGMREAEAAKREVERLEVEARQERERAEREEKLKLAQEKKERKKTLRQERARKVEEERLRREAERLAQEKEAEEAKKRHQAKLEKDATVVEQYMVQDSSLVTLAAGLHIRNVVTGFDLCKVTIKNLPKGAKRTEIADLFLQQGVDQSEFFISQVKQDSHGLEAIVLANAEHGHAIALGLEGIEFRDEILNFNISENASFNSMDASAQNMPFFIISWKAPSSTVVVAYPTMQEAREKARTLNRTKFKGRQIRAEMNERPQGLAGLRHFVESSIKILGLPPNTPLDIDFVEMTGTWNQKVLKSADFSLENSFTRIREHLSRAHGVRMDTYEKLESGLGLEGDAKVKIQFEDWEDAKKAKASVAQIRQPDAPIIGHGSTQASTIYYQHTAPTI</sequence>
<dbReference type="GO" id="GO:0008270">
    <property type="term" value="F:zinc ion binding"/>
    <property type="evidence" value="ECO:0007669"/>
    <property type="project" value="UniProtKB-KW"/>
</dbReference>
<evidence type="ECO:0000256" key="2">
    <source>
        <dbReference type="SAM" id="MobiDB-lite"/>
    </source>
</evidence>
<proteinExistence type="predicted"/>
<dbReference type="Gene3D" id="3.30.1370.210">
    <property type="match status" value="1"/>
</dbReference>
<reference evidence="4" key="1">
    <citation type="submission" date="2020-11" db="EMBL/GenBank/DDBJ databases">
        <authorList>
            <consortium name="DOE Joint Genome Institute"/>
            <person name="Ahrendt S."/>
            <person name="Riley R."/>
            <person name="Andreopoulos W."/>
            <person name="LaButti K."/>
            <person name="Pangilinan J."/>
            <person name="Ruiz-duenas F.J."/>
            <person name="Barrasa J.M."/>
            <person name="Sanchez-Garcia M."/>
            <person name="Camarero S."/>
            <person name="Miyauchi S."/>
            <person name="Serrano A."/>
            <person name="Linde D."/>
            <person name="Babiker R."/>
            <person name="Drula E."/>
            <person name="Ayuso-Fernandez I."/>
            <person name="Pacheco R."/>
            <person name="Padilla G."/>
            <person name="Ferreira P."/>
            <person name="Barriuso J."/>
            <person name="Kellner H."/>
            <person name="Castanera R."/>
            <person name="Alfaro M."/>
            <person name="Ramirez L."/>
            <person name="Pisabarro A.G."/>
            <person name="Kuo A."/>
            <person name="Tritt A."/>
            <person name="Lipzen A."/>
            <person name="He G."/>
            <person name="Yan M."/>
            <person name="Ng V."/>
            <person name="Cullen D."/>
            <person name="Martin F."/>
            <person name="Rosso M.-N."/>
            <person name="Henrissat B."/>
            <person name="Hibbett D."/>
            <person name="Martinez A.T."/>
            <person name="Grigoriev I.V."/>
        </authorList>
    </citation>
    <scope>NUCLEOTIDE SEQUENCE</scope>
    <source>
        <strain evidence="4">AH 44721</strain>
    </source>
</reference>
<feature type="zinc finger region" description="C3H1-type" evidence="1">
    <location>
        <begin position="18"/>
        <end position="45"/>
    </location>
</feature>
<dbReference type="Proteomes" id="UP000724874">
    <property type="component" value="Unassembled WGS sequence"/>
</dbReference>
<keyword evidence="1" id="KW-0479">Metal-binding</keyword>
<evidence type="ECO:0000259" key="3">
    <source>
        <dbReference type="PROSITE" id="PS50103"/>
    </source>
</evidence>
<dbReference type="Pfam" id="PF14608">
    <property type="entry name" value="zf-CCCH_2"/>
    <property type="match status" value="2"/>
</dbReference>
<keyword evidence="1" id="KW-0863">Zinc-finger</keyword>
<feature type="zinc finger region" description="C3H1-type" evidence="1">
    <location>
        <begin position="105"/>
        <end position="131"/>
    </location>
</feature>
<feature type="region of interest" description="Disordered" evidence="2">
    <location>
        <begin position="126"/>
        <end position="160"/>
    </location>
</feature>
<dbReference type="InterPro" id="IPR000571">
    <property type="entry name" value="Znf_CCCH"/>
</dbReference>
<keyword evidence="1" id="KW-0862">Zinc</keyword>
<feature type="region of interest" description="Disordered" evidence="2">
    <location>
        <begin position="1"/>
        <end position="23"/>
    </location>
</feature>
<dbReference type="AlphaFoldDB" id="A0A9P5NDP6"/>
<evidence type="ECO:0000313" key="4">
    <source>
        <dbReference type="EMBL" id="KAF8880214.1"/>
    </source>
</evidence>
<keyword evidence="5" id="KW-1185">Reference proteome</keyword>
<dbReference type="OrthoDB" id="1431934at2759"/>
<feature type="compositionally biased region" description="Basic and acidic residues" evidence="2">
    <location>
        <begin position="141"/>
        <end position="160"/>
    </location>
</feature>
<accession>A0A9P5NDP6</accession>
<feature type="domain" description="C3H1-type" evidence="3">
    <location>
        <begin position="18"/>
        <end position="45"/>
    </location>
</feature>
<dbReference type="EMBL" id="JADNYJ010000142">
    <property type="protein sequence ID" value="KAF8880214.1"/>
    <property type="molecule type" value="Genomic_DNA"/>
</dbReference>
<dbReference type="Gene3D" id="4.10.1000.10">
    <property type="entry name" value="Zinc finger, CCCH-type"/>
    <property type="match status" value="1"/>
</dbReference>
<feature type="compositionally biased region" description="Low complexity" evidence="2">
    <location>
        <begin position="76"/>
        <end position="86"/>
    </location>
</feature>
<dbReference type="SMART" id="SM00356">
    <property type="entry name" value="ZnF_C3H1"/>
    <property type="match status" value="2"/>
</dbReference>
<protein>
    <recommendedName>
        <fullName evidence="3">C3H1-type domain-containing protein</fullName>
    </recommendedName>
</protein>